<comment type="caution">
    <text evidence="2">The sequence shown here is derived from an EMBL/GenBank/DDBJ whole genome shotgun (WGS) entry which is preliminary data.</text>
</comment>
<organism evidence="2 3">
    <name type="scientific">Nepenthes gracilis</name>
    <name type="common">Slender pitcher plant</name>
    <dbReference type="NCBI Taxonomy" id="150966"/>
    <lineage>
        <taxon>Eukaryota</taxon>
        <taxon>Viridiplantae</taxon>
        <taxon>Streptophyta</taxon>
        <taxon>Embryophyta</taxon>
        <taxon>Tracheophyta</taxon>
        <taxon>Spermatophyta</taxon>
        <taxon>Magnoliopsida</taxon>
        <taxon>eudicotyledons</taxon>
        <taxon>Gunneridae</taxon>
        <taxon>Pentapetalae</taxon>
        <taxon>Caryophyllales</taxon>
        <taxon>Nepenthaceae</taxon>
        <taxon>Nepenthes</taxon>
    </lineage>
</organism>
<evidence type="ECO:0000313" key="3">
    <source>
        <dbReference type="Proteomes" id="UP001279734"/>
    </source>
</evidence>
<sequence>MPDLFQETEKRKSGSVGAMDDTEKKIQKAFFFGPEEMRTIRKHLPPHLHKTCSSYELLCAFIWRCRTSSLQLDADDIVRFSSTVSIRGNDRCVPLPFGYYGNSFAVPAVISKAKVLCESPLEYALKLVKEAREKLNEEYVRSVTDLMVIKGRPKFVGSSANWLVANTMRTGLEKVDFGWGVPVFAGVMSTPINPTSTFSRLRDVIAVPLWLPSSAMSRFQKEVQRLVGDGCLNDATAGMRSML</sequence>
<dbReference type="InterPro" id="IPR050317">
    <property type="entry name" value="Plant_Fungal_Acyltransferase"/>
</dbReference>
<proteinExistence type="inferred from homology"/>
<keyword evidence="3" id="KW-1185">Reference proteome</keyword>
<dbReference type="AlphaFoldDB" id="A0AAD3Y020"/>
<evidence type="ECO:0000313" key="2">
    <source>
        <dbReference type="EMBL" id="GMH22619.1"/>
    </source>
</evidence>
<comment type="similarity">
    <text evidence="1">Belongs to the plant acyltransferase family.</text>
</comment>
<protein>
    <submittedName>
        <fullName evidence="2">Uncharacterized protein</fullName>
    </submittedName>
</protein>
<dbReference type="Proteomes" id="UP001279734">
    <property type="component" value="Unassembled WGS sequence"/>
</dbReference>
<dbReference type="Pfam" id="PF02458">
    <property type="entry name" value="Transferase"/>
    <property type="match status" value="1"/>
</dbReference>
<accession>A0AAD3Y020</accession>
<dbReference type="EMBL" id="BSYO01000025">
    <property type="protein sequence ID" value="GMH22619.1"/>
    <property type="molecule type" value="Genomic_DNA"/>
</dbReference>
<dbReference type="PANTHER" id="PTHR31642">
    <property type="entry name" value="TRICHOTHECENE 3-O-ACETYLTRANSFERASE"/>
    <property type="match status" value="1"/>
</dbReference>
<evidence type="ECO:0000256" key="1">
    <source>
        <dbReference type="ARBA" id="ARBA00009861"/>
    </source>
</evidence>
<dbReference type="Gene3D" id="3.30.559.10">
    <property type="entry name" value="Chloramphenicol acetyltransferase-like domain"/>
    <property type="match status" value="1"/>
</dbReference>
<gene>
    <name evidence="2" type="ORF">Nepgr_024462</name>
</gene>
<name>A0AAD3Y020_NEPGR</name>
<dbReference type="GO" id="GO:0016747">
    <property type="term" value="F:acyltransferase activity, transferring groups other than amino-acyl groups"/>
    <property type="evidence" value="ECO:0007669"/>
    <property type="project" value="TreeGrafter"/>
</dbReference>
<dbReference type="InterPro" id="IPR023213">
    <property type="entry name" value="CAT-like_dom_sf"/>
</dbReference>
<dbReference type="PANTHER" id="PTHR31642:SF302">
    <property type="entry name" value="METHANOL O-ANTHRANILOYLTRANSFERASE-LIKE"/>
    <property type="match status" value="1"/>
</dbReference>
<reference evidence="2" key="1">
    <citation type="submission" date="2023-05" db="EMBL/GenBank/DDBJ databases">
        <title>Nepenthes gracilis genome sequencing.</title>
        <authorList>
            <person name="Fukushima K."/>
        </authorList>
    </citation>
    <scope>NUCLEOTIDE SEQUENCE</scope>
    <source>
        <strain evidence="2">SING2019-196</strain>
    </source>
</reference>